<comment type="caution">
    <text evidence="5">The sequence shown here is derived from an EMBL/GenBank/DDBJ whole genome shotgun (WGS) entry which is preliminary data.</text>
</comment>
<evidence type="ECO:0000256" key="2">
    <source>
        <dbReference type="ARBA" id="ARBA00022448"/>
    </source>
</evidence>
<reference evidence="6" key="1">
    <citation type="journal article" date="2019" name="Int. J. Syst. Evol. Microbiol.">
        <title>The Global Catalogue of Microorganisms (GCM) 10K type strain sequencing project: providing services to taxonomists for standard genome sequencing and annotation.</title>
        <authorList>
            <consortium name="The Broad Institute Genomics Platform"/>
            <consortium name="The Broad Institute Genome Sequencing Center for Infectious Disease"/>
            <person name="Wu L."/>
            <person name="Ma J."/>
        </authorList>
    </citation>
    <scope>NUCLEOTIDE SEQUENCE [LARGE SCALE GENOMIC DNA]</scope>
    <source>
        <strain evidence="6">NBRC 111756</strain>
    </source>
</reference>
<keyword evidence="6" id="KW-1185">Reference proteome</keyword>
<name>A0ABW2A5I1_9GAMM</name>
<feature type="chain" id="PRO_5047304574" evidence="4">
    <location>
        <begin position="25"/>
        <end position="338"/>
    </location>
</feature>
<dbReference type="RefSeq" id="WP_379911073.1">
    <property type="nucleotide sequence ID" value="NZ_JBHSWE010000001.1"/>
</dbReference>
<dbReference type="Proteomes" id="UP001596422">
    <property type="component" value="Unassembled WGS sequence"/>
</dbReference>
<dbReference type="CDD" id="cd13603">
    <property type="entry name" value="PBP2_TRAP_Siap_TeaA_like"/>
    <property type="match status" value="1"/>
</dbReference>
<dbReference type="NCBIfam" id="TIGR00787">
    <property type="entry name" value="dctP"/>
    <property type="match status" value="1"/>
</dbReference>
<proteinExistence type="inferred from homology"/>
<dbReference type="EMBL" id="JBHSWE010000001">
    <property type="protein sequence ID" value="MFC6672647.1"/>
    <property type="molecule type" value="Genomic_DNA"/>
</dbReference>
<dbReference type="Pfam" id="PF03480">
    <property type="entry name" value="DctP"/>
    <property type="match status" value="1"/>
</dbReference>
<keyword evidence="2" id="KW-0813">Transport</keyword>
<evidence type="ECO:0000256" key="3">
    <source>
        <dbReference type="ARBA" id="ARBA00022729"/>
    </source>
</evidence>
<dbReference type="InterPro" id="IPR038404">
    <property type="entry name" value="TRAP_DctP_sf"/>
</dbReference>
<dbReference type="InterPro" id="IPR018389">
    <property type="entry name" value="DctP_fam"/>
</dbReference>
<evidence type="ECO:0000256" key="1">
    <source>
        <dbReference type="ARBA" id="ARBA00009023"/>
    </source>
</evidence>
<dbReference type="InterPro" id="IPR004682">
    <property type="entry name" value="TRAP_DctP"/>
</dbReference>
<accession>A0ABW2A5I1</accession>
<feature type="signal peptide" evidence="4">
    <location>
        <begin position="1"/>
        <end position="24"/>
    </location>
</feature>
<evidence type="ECO:0000313" key="6">
    <source>
        <dbReference type="Proteomes" id="UP001596422"/>
    </source>
</evidence>
<dbReference type="NCBIfam" id="NF037995">
    <property type="entry name" value="TRAP_S1"/>
    <property type="match status" value="1"/>
</dbReference>
<evidence type="ECO:0000313" key="5">
    <source>
        <dbReference type="EMBL" id="MFC6672647.1"/>
    </source>
</evidence>
<keyword evidence="3 4" id="KW-0732">Signal</keyword>
<dbReference type="Gene3D" id="3.40.190.170">
    <property type="entry name" value="Bacterial extracellular solute-binding protein, family 7"/>
    <property type="match status" value="1"/>
</dbReference>
<evidence type="ECO:0000256" key="4">
    <source>
        <dbReference type="SAM" id="SignalP"/>
    </source>
</evidence>
<organism evidence="5 6">
    <name type="scientific">Marinobacterium aestuariivivens</name>
    <dbReference type="NCBI Taxonomy" id="1698799"/>
    <lineage>
        <taxon>Bacteria</taxon>
        <taxon>Pseudomonadati</taxon>
        <taxon>Pseudomonadota</taxon>
        <taxon>Gammaproteobacteria</taxon>
        <taxon>Oceanospirillales</taxon>
        <taxon>Oceanospirillaceae</taxon>
        <taxon>Marinobacterium</taxon>
    </lineage>
</organism>
<dbReference type="PIRSF" id="PIRSF006470">
    <property type="entry name" value="DctB"/>
    <property type="match status" value="1"/>
</dbReference>
<comment type="similarity">
    <text evidence="1">Belongs to the bacterial solute-binding protein 7 family.</text>
</comment>
<gene>
    <name evidence="5" type="ORF">ACFQDL_23165</name>
</gene>
<dbReference type="PANTHER" id="PTHR33376">
    <property type="match status" value="1"/>
</dbReference>
<protein>
    <submittedName>
        <fullName evidence="5">TRAP transporter substrate-binding protein</fullName>
    </submittedName>
</protein>
<sequence length="338" mass="37489">MLKKITSSIAILGVSIAFSFNAKATSEVNVPYVKETVKTLKLAHGLPTGSPYDKGAERFSELVEIYSRGEVKVQIYPGGQLGNEVDVAKDVQLGTLDLGLVAINNSSKWYKPLDIFIMPFIFRDREHANAVIEGPVGKELFDNYRKASGMSIVSVFEWGDRAIFNNKRAINHPDDLKGVKVRVPKNKVMIDTYNAFGANATAIAWGELYSALQQGVADGLEGPPQGMIDMKFNDFLDYYSYINVYYGTSVVLMNDKTLQGLSPENQAAIIRAGQEAGVYQRWLSTVSHLSGLSKLKDLGVNVNVVSDRQAFVDKVQPVWDKYRTIIGEEWFDKVSQAK</sequence>
<dbReference type="PANTHER" id="PTHR33376:SF7">
    <property type="entry name" value="C4-DICARBOXYLATE-BINDING PROTEIN DCTB"/>
    <property type="match status" value="1"/>
</dbReference>